<accession>A0A183HPE2</accession>
<organism evidence="3">
    <name type="scientific">Onchocerca flexuosa</name>
    <dbReference type="NCBI Taxonomy" id="387005"/>
    <lineage>
        <taxon>Eukaryota</taxon>
        <taxon>Metazoa</taxon>
        <taxon>Ecdysozoa</taxon>
        <taxon>Nematoda</taxon>
        <taxon>Chromadorea</taxon>
        <taxon>Rhabditida</taxon>
        <taxon>Spirurina</taxon>
        <taxon>Spiruromorpha</taxon>
        <taxon>Filarioidea</taxon>
        <taxon>Onchocercidae</taxon>
        <taxon>Onchocerca</taxon>
    </lineage>
</organism>
<evidence type="ECO:0000313" key="2">
    <source>
        <dbReference type="Proteomes" id="UP000267606"/>
    </source>
</evidence>
<evidence type="ECO:0000313" key="1">
    <source>
        <dbReference type="EMBL" id="VDO59959.1"/>
    </source>
</evidence>
<dbReference type="AlphaFoldDB" id="A0A183HPE2"/>
<dbReference type="Proteomes" id="UP000267606">
    <property type="component" value="Unassembled WGS sequence"/>
</dbReference>
<dbReference type="EMBL" id="UZAJ01011385">
    <property type="protein sequence ID" value="VDO59959.1"/>
    <property type="molecule type" value="Genomic_DNA"/>
</dbReference>
<reference evidence="3" key="1">
    <citation type="submission" date="2016-06" db="UniProtKB">
        <authorList>
            <consortium name="WormBaseParasite"/>
        </authorList>
    </citation>
    <scope>IDENTIFICATION</scope>
</reference>
<reference evidence="1 2" key="2">
    <citation type="submission" date="2018-11" db="EMBL/GenBank/DDBJ databases">
        <authorList>
            <consortium name="Pathogen Informatics"/>
        </authorList>
    </citation>
    <scope>NUCLEOTIDE SEQUENCE [LARGE SCALE GENOMIC DNA]</scope>
</reference>
<name>A0A183HPE2_9BILA</name>
<evidence type="ECO:0000313" key="3">
    <source>
        <dbReference type="WBParaSite" id="OFLC_0000935301-mRNA-1"/>
    </source>
</evidence>
<dbReference type="WBParaSite" id="OFLC_0000935301-mRNA-1">
    <property type="protein sequence ID" value="OFLC_0000935301-mRNA-1"/>
    <property type="gene ID" value="OFLC_0000935301"/>
</dbReference>
<protein>
    <submittedName>
        <fullName evidence="3">TetR family transcriptional regulator</fullName>
    </submittedName>
</protein>
<dbReference type="STRING" id="387005.A0A183HPE2"/>
<sequence length="55" mass="6201">MDACNAVFADLLFDALLAVERWLYSSAPELVGDEELHLKEALKTCEHTFGDAFRK</sequence>
<proteinExistence type="predicted"/>
<keyword evidence="2" id="KW-1185">Reference proteome</keyword>
<gene>
    <name evidence="1" type="ORF">OFLC_LOCUS9354</name>
</gene>